<dbReference type="InterPro" id="IPR050644">
    <property type="entry name" value="PG_Glycine_Bridge_Synth"/>
</dbReference>
<dbReference type="Gene3D" id="3.40.630.30">
    <property type="match status" value="4"/>
</dbReference>
<dbReference type="PROSITE" id="PS51186">
    <property type="entry name" value="GNAT"/>
    <property type="match status" value="1"/>
</dbReference>
<feature type="domain" description="N-acetyltransferase" evidence="7">
    <location>
        <begin position="229"/>
        <end position="440"/>
    </location>
</feature>
<dbReference type="PANTHER" id="PTHR36174">
    <property type="entry name" value="LIPID II:GLYCINE GLYCYLTRANSFERASE"/>
    <property type="match status" value="1"/>
</dbReference>
<keyword evidence="9" id="KW-1185">Reference proteome</keyword>
<dbReference type="GO" id="GO:0016747">
    <property type="term" value="F:acyltransferase activity, transferring groups other than amino-acyl groups"/>
    <property type="evidence" value="ECO:0007669"/>
    <property type="project" value="InterPro"/>
</dbReference>
<evidence type="ECO:0000313" key="9">
    <source>
        <dbReference type="Proteomes" id="UP000317371"/>
    </source>
</evidence>
<dbReference type="PROSITE" id="PS51191">
    <property type="entry name" value="FEMABX"/>
    <property type="match status" value="2"/>
</dbReference>
<comment type="caution">
    <text evidence="8">The sequence shown here is derived from an EMBL/GenBank/DDBJ whole genome shotgun (WGS) entry which is preliminary data.</text>
</comment>
<keyword evidence="5" id="KW-0012">Acyltransferase</keyword>
<dbReference type="GO" id="GO:0009252">
    <property type="term" value="P:peptidoglycan biosynthetic process"/>
    <property type="evidence" value="ECO:0007669"/>
    <property type="project" value="UniProtKB-KW"/>
</dbReference>
<keyword evidence="4" id="KW-0573">Peptidoglycan synthesis</keyword>
<dbReference type="GO" id="GO:0008360">
    <property type="term" value="P:regulation of cell shape"/>
    <property type="evidence" value="ECO:0007669"/>
    <property type="project" value="UniProtKB-KW"/>
</dbReference>
<keyword evidence="3" id="KW-0133">Cell shape</keyword>
<comment type="similarity">
    <text evidence="1">Belongs to the FemABX family.</text>
</comment>
<dbReference type="OrthoDB" id="9785911at2"/>
<evidence type="ECO:0000256" key="2">
    <source>
        <dbReference type="ARBA" id="ARBA00022679"/>
    </source>
</evidence>
<evidence type="ECO:0000256" key="4">
    <source>
        <dbReference type="ARBA" id="ARBA00022984"/>
    </source>
</evidence>
<dbReference type="InterPro" id="IPR000182">
    <property type="entry name" value="GNAT_dom"/>
</dbReference>
<dbReference type="InterPro" id="IPR003447">
    <property type="entry name" value="FEMABX"/>
</dbReference>
<name>A0A540VKP3_9CHLR</name>
<proteinExistence type="inferred from homology"/>
<evidence type="ECO:0000256" key="3">
    <source>
        <dbReference type="ARBA" id="ARBA00022960"/>
    </source>
</evidence>
<organism evidence="8 9">
    <name type="scientific">Litorilinea aerophila</name>
    <dbReference type="NCBI Taxonomy" id="1204385"/>
    <lineage>
        <taxon>Bacteria</taxon>
        <taxon>Bacillati</taxon>
        <taxon>Chloroflexota</taxon>
        <taxon>Caldilineae</taxon>
        <taxon>Caldilineales</taxon>
        <taxon>Caldilineaceae</taxon>
        <taxon>Litorilinea</taxon>
    </lineage>
</organism>
<evidence type="ECO:0000256" key="1">
    <source>
        <dbReference type="ARBA" id="ARBA00009943"/>
    </source>
</evidence>
<evidence type="ECO:0000256" key="5">
    <source>
        <dbReference type="ARBA" id="ARBA00023315"/>
    </source>
</evidence>
<dbReference type="InParanoid" id="A0A540VKP3"/>
<dbReference type="InterPro" id="IPR016181">
    <property type="entry name" value="Acyl_CoA_acyltransferase"/>
</dbReference>
<sequence length="807" mass="91670">MRRRPCIRPGLATWGGPPCPPLREPAHLPVLATPNMGPDEPADLARYGIIAAMKPAIETCYSVYKPDDARWDRFMSSHPAAHFLQSSRWRCLKSRFGWWGACVAVGDPDGTLRAGASVLFRRMAGLTLAYVPRGPVTDWTDPALTAALLAALETCCRQHRAAVLKIEPGLVDTPEHRALLAGQGFQPSQHTVQPRSTIVLDIQGEEEAILQRMKSKWRYNIRLAARKGVTVREATRADLPHIHALMAETGERDGFGVHAPEYYTAAFDLFVPESGVFLLAEYQGEPLAAIVVLLSGDTAYYVWGASSNRERNRMPNHALQWAAIRWARQRGARRYDLWGIPDELGQVAYGLDGGRGQPVPAEQLPVDLEQLPGEGLWGVYRFKQGFGGHVVRWVGAWDRPLQPVGARLYQAGVALQGARLAVARKGIRQEGMALLRRHMPRSPGLSTRVVPVTDPVRWRWVLANLPDPHVLQSWEWGEVKRQTGWNAGRFVLTGEGDRPQGAFQFLWRQPLPFLPLRIGYVPKGPLLDWEEPGLVDILLGQVEAVARQHRCLLVKIDPDVREDRPAGQQLIRTLRRRGWRFSQEQIQFKNTAYTDLRPDEAELLAQMKSKWRYNIRLAERRGIEIRQGGAADLPAFYALYAETARRDGFLVRPYAYYETAWLTFLQAQADAQNPAGGVLLLAEHPEETEPLAGVFLMRYGERCWYFYGASSSRRRRDMPNYLLQWEAMRWARQEGCTWYDWWGAPTCLDDPDDAMQGVWYFKQGFGAEFQPHVGAWDYAVQPWLYRLYVQGMPWLLALMRWRGRQTT</sequence>
<evidence type="ECO:0000259" key="7">
    <source>
        <dbReference type="PROSITE" id="PS51186"/>
    </source>
</evidence>
<dbReference type="GO" id="GO:0016755">
    <property type="term" value="F:aminoacyltransferase activity"/>
    <property type="evidence" value="ECO:0007669"/>
    <property type="project" value="InterPro"/>
</dbReference>
<dbReference type="AlphaFoldDB" id="A0A540VKP3"/>
<keyword evidence="6" id="KW-0961">Cell wall biogenesis/degradation</keyword>
<dbReference type="Proteomes" id="UP000317371">
    <property type="component" value="Unassembled WGS sequence"/>
</dbReference>
<reference evidence="8 9" key="1">
    <citation type="submission" date="2019-06" db="EMBL/GenBank/DDBJ databases">
        <title>Genome sequence of Litorilinea aerophila BAA-2444.</title>
        <authorList>
            <person name="Maclea K.S."/>
            <person name="Maurais E.G."/>
            <person name="Iannazzi L.C."/>
        </authorList>
    </citation>
    <scope>NUCLEOTIDE SEQUENCE [LARGE SCALE GENOMIC DNA]</scope>
    <source>
        <strain evidence="8 9">ATCC BAA-2444</strain>
    </source>
</reference>
<dbReference type="EMBL" id="VIGC01000003">
    <property type="protein sequence ID" value="TQE97345.1"/>
    <property type="molecule type" value="Genomic_DNA"/>
</dbReference>
<gene>
    <name evidence="8" type="ORF">FKZ61_02695</name>
</gene>
<dbReference type="Pfam" id="PF02388">
    <property type="entry name" value="FemAB"/>
    <property type="match status" value="5"/>
</dbReference>
<accession>A0A540VKP3</accession>
<evidence type="ECO:0000313" key="8">
    <source>
        <dbReference type="EMBL" id="TQE97345.1"/>
    </source>
</evidence>
<dbReference type="GO" id="GO:0071555">
    <property type="term" value="P:cell wall organization"/>
    <property type="evidence" value="ECO:0007669"/>
    <property type="project" value="UniProtKB-KW"/>
</dbReference>
<dbReference type="PANTHER" id="PTHR36174:SF1">
    <property type="entry name" value="LIPID II:GLYCINE GLYCYLTRANSFERASE"/>
    <property type="match status" value="1"/>
</dbReference>
<protein>
    <submittedName>
        <fullName evidence="8">Peptidoglycan bridge formation glycyltransferase FemA/FemB family protein</fullName>
    </submittedName>
</protein>
<keyword evidence="2 8" id="KW-0808">Transferase</keyword>
<dbReference type="SUPFAM" id="SSF55729">
    <property type="entry name" value="Acyl-CoA N-acyltransferases (Nat)"/>
    <property type="match status" value="4"/>
</dbReference>
<evidence type="ECO:0000256" key="6">
    <source>
        <dbReference type="ARBA" id="ARBA00023316"/>
    </source>
</evidence>